<dbReference type="InterPro" id="IPR006935">
    <property type="entry name" value="Helicase/UvrB_N"/>
</dbReference>
<dbReference type="GO" id="GO:0006310">
    <property type="term" value="P:DNA recombination"/>
    <property type="evidence" value="ECO:0007669"/>
    <property type="project" value="TreeGrafter"/>
</dbReference>
<dbReference type="SMART" id="SM00490">
    <property type="entry name" value="HELICc"/>
    <property type="match status" value="1"/>
</dbReference>
<dbReference type="Pfam" id="PF00271">
    <property type="entry name" value="Helicase_C"/>
    <property type="match status" value="1"/>
</dbReference>
<dbReference type="GO" id="GO:0006270">
    <property type="term" value="P:DNA replication initiation"/>
    <property type="evidence" value="ECO:0007669"/>
    <property type="project" value="TreeGrafter"/>
</dbReference>
<dbReference type="Pfam" id="PF04851">
    <property type="entry name" value="ResIII"/>
    <property type="match status" value="1"/>
</dbReference>
<dbReference type="Proteomes" id="UP000032366">
    <property type="component" value="Unassembled WGS sequence"/>
</dbReference>
<dbReference type="STRING" id="569857.TP70_00930"/>
<dbReference type="EMBL" id="UHDT01000001">
    <property type="protein sequence ID" value="SUM56830.1"/>
    <property type="molecule type" value="Genomic_DNA"/>
</dbReference>
<keyword evidence="7" id="KW-0378">Hydrolase</keyword>
<dbReference type="GO" id="GO:0006302">
    <property type="term" value="P:double-strand break repair"/>
    <property type="evidence" value="ECO:0007669"/>
    <property type="project" value="TreeGrafter"/>
</dbReference>
<dbReference type="SMART" id="SM00487">
    <property type="entry name" value="DEXDc"/>
    <property type="match status" value="1"/>
</dbReference>
<evidence type="ECO:0000259" key="5">
    <source>
        <dbReference type="PROSITE" id="PS51194"/>
    </source>
</evidence>
<dbReference type="InterPro" id="IPR001650">
    <property type="entry name" value="Helicase_C-like"/>
</dbReference>
<dbReference type="PROSITE" id="PS51194">
    <property type="entry name" value="HELICASE_CTER"/>
    <property type="match status" value="1"/>
</dbReference>
<evidence type="ECO:0000256" key="1">
    <source>
        <dbReference type="ARBA" id="ARBA00022741"/>
    </source>
</evidence>
<evidence type="ECO:0000313" key="7">
    <source>
        <dbReference type="EMBL" id="SUM56830.1"/>
    </source>
</evidence>
<reference evidence="6 8" key="1">
    <citation type="submission" date="2015-01" db="EMBL/GenBank/DDBJ databases">
        <authorList>
            <person name="Guo J."/>
        </authorList>
    </citation>
    <scope>NUCLEOTIDE SEQUENCE [LARGE SCALE GENOMIC DNA]</scope>
    <source>
        <strain evidence="6 8">DSM 22147</strain>
    </source>
</reference>
<reference evidence="7 9" key="2">
    <citation type="submission" date="2018-06" db="EMBL/GenBank/DDBJ databases">
        <authorList>
            <consortium name="Pathogen Informatics"/>
            <person name="Doyle S."/>
        </authorList>
    </citation>
    <scope>NUCLEOTIDE SEQUENCE [LARGE SCALE GENOMIC DNA]</scope>
    <source>
        <strain evidence="7 9">NCTC13832</strain>
    </source>
</reference>
<organism evidence="7 9">
    <name type="scientific">Staphylococcus microti</name>
    <dbReference type="NCBI Taxonomy" id="569857"/>
    <lineage>
        <taxon>Bacteria</taxon>
        <taxon>Bacillati</taxon>
        <taxon>Bacillota</taxon>
        <taxon>Bacilli</taxon>
        <taxon>Bacillales</taxon>
        <taxon>Staphylococcaceae</taxon>
        <taxon>Staphylococcus</taxon>
    </lineage>
</organism>
<evidence type="ECO:0000259" key="4">
    <source>
        <dbReference type="PROSITE" id="PS51192"/>
    </source>
</evidence>
<dbReference type="PANTHER" id="PTHR30580:SF1">
    <property type="entry name" value="COMF OPERON PROTEIN 1"/>
    <property type="match status" value="1"/>
</dbReference>
<dbReference type="EC" id="3.6.1.-" evidence="7"/>
<keyword evidence="8" id="KW-1185">Reference proteome</keyword>
<dbReference type="RefSeq" id="WP_044358672.1">
    <property type="nucleotide sequence ID" value="NZ_JXWY01000005.1"/>
</dbReference>
<dbReference type="EMBL" id="JXWY01000005">
    <property type="protein sequence ID" value="KIX91665.1"/>
    <property type="molecule type" value="Genomic_DNA"/>
</dbReference>
<dbReference type="Proteomes" id="UP000254100">
    <property type="component" value="Unassembled WGS sequence"/>
</dbReference>
<dbReference type="InterPro" id="IPR014001">
    <property type="entry name" value="Helicase_ATP-bd"/>
</dbReference>
<dbReference type="GO" id="GO:0016787">
    <property type="term" value="F:hydrolase activity"/>
    <property type="evidence" value="ECO:0007669"/>
    <property type="project" value="UniProtKB-KW"/>
</dbReference>
<dbReference type="PANTHER" id="PTHR30580">
    <property type="entry name" value="PRIMOSOMAL PROTEIN N"/>
    <property type="match status" value="1"/>
</dbReference>
<dbReference type="GO" id="GO:0005524">
    <property type="term" value="F:ATP binding"/>
    <property type="evidence" value="ECO:0007669"/>
    <property type="project" value="UniProtKB-KW"/>
</dbReference>
<accession>A0A0D6XT91</accession>
<dbReference type="Gene3D" id="3.40.50.300">
    <property type="entry name" value="P-loop containing nucleotide triphosphate hydrolases"/>
    <property type="match status" value="2"/>
</dbReference>
<name>A0A0D6XT91_9STAP</name>
<evidence type="ECO:0000313" key="6">
    <source>
        <dbReference type="EMBL" id="KIX91665.1"/>
    </source>
</evidence>
<feature type="domain" description="Helicase ATP-binding" evidence="4">
    <location>
        <begin position="107"/>
        <end position="258"/>
    </location>
</feature>
<keyword evidence="2" id="KW-0067">ATP-binding</keyword>
<keyword evidence="3" id="KW-0238">DNA-binding</keyword>
<evidence type="ECO:0000256" key="3">
    <source>
        <dbReference type="ARBA" id="ARBA00023125"/>
    </source>
</evidence>
<feature type="domain" description="Helicase C-terminal" evidence="5">
    <location>
        <begin position="289"/>
        <end position="428"/>
    </location>
</feature>
<evidence type="ECO:0000313" key="9">
    <source>
        <dbReference type="Proteomes" id="UP000254100"/>
    </source>
</evidence>
<evidence type="ECO:0000313" key="8">
    <source>
        <dbReference type="Proteomes" id="UP000032366"/>
    </source>
</evidence>
<dbReference type="OrthoDB" id="2077914at2"/>
<gene>
    <name evidence="7" type="ORF">NCTC13832_00488</name>
    <name evidence="6" type="ORF">TP70_00930</name>
</gene>
<sequence length="428" mass="49554">MRHGQLISDKGQLSTEKIHAESYGVVKKDDDWCCMQCGTRCQTDFYTYTSCTTSTAVTYCRRCLQMGRMSTVDRIWLTESVNSRSEGRYHLPFHLSEQQQYASDKVLHAVKNYETLLLHAVTGAGKTEMIFEAIAYARQRGDNVAVVSPRVDVVIEVSKRLCEAFCDEAIDVLHQASQQRFDGHFIVSTVHQLYRFKQHFDIIFVDEVDAFPLSMDETLMHTLQQARKERNSVVYMTATPPQALLRQVGQQHIVTLPARFHRHPLAVPMFKYFKVRYHRVQSKLLRHMQVQQAAGRTTLLFFSDIDDMRQFYKTYARYVPKMCYVYSEDPERLEKVEALRAGNYTIVLTTTILERGFTMAALDVWVMESHRYLSTALIQIAGRVGRKATCPTGDVLFYHEGRSRAMYHARSEIKRMNHLAAEKGWITR</sequence>
<dbReference type="AlphaFoldDB" id="A0A0D6XT91"/>
<dbReference type="GO" id="GO:0043138">
    <property type="term" value="F:3'-5' DNA helicase activity"/>
    <property type="evidence" value="ECO:0007669"/>
    <property type="project" value="TreeGrafter"/>
</dbReference>
<dbReference type="GO" id="GO:0003677">
    <property type="term" value="F:DNA binding"/>
    <property type="evidence" value="ECO:0007669"/>
    <property type="project" value="UniProtKB-KW"/>
</dbReference>
<keyword evidence="1" id="KW-0547">Nucleotide-binding</keyword>
<dbReference type="SUPFAM" id="SSF52540">
    <property type="entry name" value="P-loop containing nucleoside triphosphate hydrolases"/>
    <property type="match status" value="1"/>
</dbReference>
<evidence type="ECO:0000256" key="2">
    <source>
        <dbReference type="ARBA" id="ARBA00022840"/>
    </source>
</evidence>
<dbReference type="InterPro" id="IPR027417">
    <property type="entry name" value="P-loop_NTPase"/>
</dbReference>
<dbReference type="PROSITE" id="PS51192">
    <property type="entry name" value="HELICASE_ATP_BIND_1"/>
    <property type="match status" value="1"/>
</dbReference>
<proteinExistence type="predicted"/>
<protein>
    <submittedName>
        <fullName evidence="7">ComF operon protein 1</fullName>
        <ecNumber evidence="7">3.6.1.-</ecNumber>
    </submittedName>
</protein>